<comment type="caution">
    <text evidence="2">The sequence shown here is derived from an EMBL/GenBank/DDBJ whole genome shotgun (WGS) entry which is preliminary data.</text>
</comment>
<name>A0A5D0R317_9FLAO</name>
<sequence length="177" mass="19165">MKKLLVVAAILTVSFANAQAFSGKGDQKFQVGANFQSHATGLNVSYDYGLGENISVGISSSYALGVSGDLQDGVKEPITGITLVDKAGFDDRFDLKARFNANIGNVLKIDENFDLYPGLSFSMKNFGGHLGARYFFTTGFGIYTEAQFPIAKYKDNLTPSQELNNQFSMNLGAVFNL</sequence>
<organism evidence="2 3">
    <name type="scientific">Bizionia algoritergicola</name>
    <dbReference type="NCBI Taxonomy" id="291187"/>
    <lineage>
        <taxon>Bacteria</taxon>
        <taxon>Pseudomonadati</taxon>
        <taxon>Bacteroidota</taxon>
        <taxon>Flavobacteriia</taxon>
        <taxon>Flavobacteriales</taxon>
        <taxon>Flavobacteriaceae</taxon>
        <taxon>Bizionia</taxon>
    </lineage>
</organism>
<accession>A0A5D0R317</accession>
<keyword evidence="3" id="KW-1185">Reference proteome</keyword>
<dbReference type="RefSeq" id="WP_066249323.1">
    <property type="nucleotide sequence ID" value="NZ_VSKL01000001.1"/>
</dbReference>
<dbReference type="EMBL" id="VSKL01000001">
    <property type="protein sequence ID" value="TYB74944.1"/>
    <property type="molecule type" value="Genomic_DNA"/>
</dbReference>
<dbReference type="Pfam" id="PF20351">
    <property type="entry name" value="DUF6646"/>
    <property type="match status" value="1"/>
</dbReference>
<evidence type="ECO:0000256" key="1">
    <source>
        <dbReference type="SAM" id="SignalP"/>
    </source>
</evidence>
<feature type="signal peptide" evidence="1">
    <location>
        <begin position="1"/>
        <end position="18"/>
    </location>
</feature>
<gene>
    <name evidence="2" type="ORF">ES675_02065</name>
</gene>
<protein>
    <recommendedName>
        <fullName evidence="4">Porin family protein</fullName>
    </recommendedName>
</protein>
<keyword evidence="1" id="KW-0732">Signal</keyword>
<proteinExistence type="predicted"/>
<dbReference type="InterPro" id="IPR046588">
    <property type="entry name" value="DUF6646"/>
</dbReference>
<dbReference type="OrthoDB" id="1118003at2"/>
<reference evidence="2 3" key="1">
    <citation type="submission" date="2019-08" db="EMBL/GenBank/DDBJ databases">
        <title>Genomes of Antarctic Bizionia species.</title>
        <authorList>
            <person name="Bowman J.P."/>
        </authorList>
    </citation>
    <scope>NUCLEOTIDE SEQUENCE [LARGE SCALE GENOMIC DNA]</scope>
    <source>
        <strain evidence="2 3">APA-1</strain>
    </source>
</reference>
<dbReference type="AlphaFoldDB" id="A0A5D0R317"/>
<dbReference type="Proteomes" id="UP000324358">
    <property type="component" value="Unassembled WGS sequence"/>
</dbReference>
<evidence type="ECO:0000313" key="2">
    <source>
        <dbReference type="EMBL" id="TYB74944.1"/>
    </source>
</evidence>
<evidence type="ECO:0000313" key="3">
    <source>
        <dbReference type="Proteomes" id="UP000324358"/>
    </source>
</evidence>
<evidence type="ECO:0008006" key="4">
    <source>
        <dbReference type="Google" id="ProtNLM"/>
    </source>
</evidence>
<feature type="chain" id="PRO_5022941270" description="Porin family protein" evidence="1">
    <location>
        <begin position="19"/>
        <end position="177"/>
    </location>
</feature>